<feature type="region of interest" description="Disordered" evidence="1">
    <location>
        <begin position="1"/>
        <end position="22"/>
    </location>
</feature>
<dbReference type="Proteomes" id="UP000178319">
    <property type="component" value="Unassembled WGS sequence"/>
</dbReference>
<sequence length="108" mass="11553">MTAERVDERPLEPGTVVRGLGENGKPTSDYFMVVEATKTGLVCIPVSWGSDGDDVLFRVVLESVDPSQVVVQPDQRIAGGDKPNSQEIASVLQVAASLRNQPTAERSS</sequence>
<dbReference type="STRING" id="1797516.A3D26_02685"/>
<dbReference type="EMBL" id="MHBZ01000019">
    <property type="protein sequence ID" value="OGY11385.1"/>
    <property type="molecule type" value="Genomic_DNA"/>
</dbReference>
<proteinExistence type="predicted"/>
<name>A0A1G1V7J3_9BACT</name>
<gene>
    <name evidence="2" type="ORF">A3D26_02685</name>
</gene>
<evidence type="ECO:0000256" key="1">
    <source>
        <dbReference type="SAM" id="MobiDB-lite"/>
    </source>
</evidence>
<organism evidence="2 3">
    <name type="scientific">Candidatus Blackburnbacteria bacterium RIFCSPHIGHO2_02_FULL_44_20</name>
    <dbReference type="NCBI Taxonomy" id="1797516"/>
    <lineage>
        <taxon>Bacteria</taxon>
        <taxon>Candidatus Blackburniibacteriota</taxon>
    </lineage>
</organism>
<comment type="caution">
    <text evidence="2">The sequence shown here is derived from an EMBL/GenBank/DDBJ whole genome shotgun (WGS) entry which is preliminary data.</text>
</comment>
<accession>A0A1G1V7J3</accession>
<feature type="compositionally biased region" description="Basic and acidic residues" evidence="1">
    <location>
        <begin position="1"/>
        <end position="11"/>
    </location>
</feature>
<protein>
    <submittedName>
        <fullName evidence="2">Uncharacterized protein</fullName>
    </submittedName>
</protein>
<evidence type="ECO:0000313" key="2">
    <source>
        <dbReference type="EMBL" id="OGY11385.1"/>
    </source>
</evidence>
<evidence type="ECO:0000313" key="3">
    <source>
        <dbReference type="Proteomes" id="UP000178319"/>
    </source>
</evidence>
<reference evidence="2 3" key="1">
    <citation type="journal article" date="2016" name="Nat. Commun.">
        <title>Thousands of microbial genomes shed light on interconnected biogeochemical processes in an aquifer system.</title>
        <authorList>
            <person name="Anantharaman K."/>
            <person name="Brown C.T."/>
            <person name="Hug L.A."/>
            <person name="Sharon I."/>
            <person name="Castelle C.J."/>
            <person name="Probst A.J."/>
            <person name="Thomas B.C."/>
            <person name="Singh A."/>
            <person name="Wilkins M.J."/>
            <person name="Karaoz U."/>
            <person name="Brodie E.L."/>
            <person name="Williams K.H."/>
            <person name="Hubbard S.S."/>
            <person name="Banfield J.F."/>
        </authorList>
    </citation>
    <scope>NUCLEOTIDE SEQUENCE [LARGE SCALE GENOMIC DNA]</scope>
</reference>
<dbReference type="AlphaFoldDB" id="A0A1G1V7J3"/>